<keyword evidence="5" id="KW-1185">Reference proteome</keyword>
<dbReference type="InterPro" id="IPR007480">
    <property type="entry name" value="DUF529"/>
</dbReference>
<reference evidence="4 5" key="1">
    <citation type="journal article" date="2012" name="MBio">
        <title>Comparative genome analysis of three eukaryotic parasites with differing abilities to transform leukocytes reveals key mediators of Theileria-induced leukocyte transformation.</title>
        <authorList>
            <person name="Hayashida K."/>
            <person name="Hara Y."/>
            <person name="Abe T."/>
            <person name="Yamasaki C."/>
            <person name="Toyoda A."/>
            <person name="Kosuge T."/>
            <person name="Suzuki Y."/>
            <person name="Sato Y."/>
            <person name="Kawashima S."/>
            <person name="Katayama T."/>
            <person name="Wakaguri H."/>
            <person name="Inoue N."/>
            <person name="Homma K."/>
            <person name="Tada-Umezaki M."/>
            <person name="Yagi Y."/>
            <person name="Fujii Y."/>
            <person name="Habara T."/>
            <person name="Kanehisa M."/>
            <person name="Watanabe H."/>
            <person name="Ito K."/>
            <person name="Gojobori T."/>
            <person name="Sugawara H."/>
            <person name="Imanishi T."/>
            <person name="Weir W."/>
            <person name="Gardner M."/>
            <person name="Pain A."/>
            <person name="Shiels B."/>
            <person name="Hattori M."/>
            <person name="Nene V."/>
            <person name="Sugimoto C."/>
        </authorList>
    </citation>
    <scope>NUCLEOTIDE SEQUENCE [LARGE SCALE GENOMIC DNA]</scope>
    <source>
        <strain evidence="4 5">Shintoku</strain>
    </source>
</reference>
<sequence length="1077" mass="120766">MRLISYVLFLFCSFGAKFVKAAPTLDLDTYDPEEFTLTLQRQSDYSIEQFTPKSNDQITRVTSSGFELYGGDGSDTVSTVNVYSVRSVPQMVQINLNSGTSTHFQKKGNEYQEVDENQFSQLKGKLDDGSFTANLNFTLNLESKFTPRNLFTKKEHLVDGVNTLVFTPESQPQITLVKEGPFTVATAGTNEHFTRVTVSLNRQRMSLALVESSNNGTSHAYYFHKTSSWKQVDKAEYERLLNALHPVDVYEKVTLDITSPNDQHFQQERDYDGGLTETVYNPKVGYEVKKVTSGSTELWSSNENRSSKVVVFSTKDGVKLVKVELKNPEGNATNVFLFEDQGTFSVVNEMEFSDRVQKLKNELSKQRGQPTSSGTLDVASPNLSEFHVVKRLFKGVHYKEFSRIDGHSIPKVESSGTVVFESTSNVAVTHVNVFMKNGVPSMYQVSGVFANYDSFNSLLKLDQGTPVAVDSTEFNEFIKTATQPPNMFTKLSVNLASPEQDNVAVYTSKVYGLDNTVAQAHDGYYFNEVTFGERHVWSADDHSGVSVTQAVAFRNRAVADEFKLLELEGFKNGTYVTFYYEKLLGGWNSIDQATFQNKFRLLKFPDMAVPPSERQVRKHGPDFVLPPVTPEETGEPTVTEPQEELPGAPTGPEEEVVPTVPETPMALPPAPTEPETQEPPTGPEEEVVPTVPETPMALPPAPTEPETQEPPTEVPASKQLEVVHLDTEHLDESKVSMIAGTDQGYYFKSYSPKDDVYIGSVKGPNGFTFDGRGGRLVTLAKFFWVHSRLIGATLFTVSVNRQGPLEYYYTYDNNEWNYSTSMTKLTERIANETAYTEDQKADLVNLYNQTQKLNETLEKLKQMELKAAEKRRKQEEKENKVVVPKKLSHKTRLYNEMVDMDQVPVPKTPEAVEETEEELEKRRQSYAGGDKILVESELLYFELSNPKTNNYVHTKDYTCMGLPSVDVTPFAGRFVHVVSLHGKRIWVSSNNKRATNLQLFYADEQIVGALLKVTSVVRGTTITGEEFDYLFVKDGELQKVTVNDFMNLANTRFQSAALVSISKLPQGPQASQIPQPA</sequence>
<dbReference type="Pfam" id="PF04385">
    <property type="entry name" value="FAINT"/>
    <property type="match status" value="2"/>
</dbReference>
<gene>
    <name evidence="4" type="ORF">TOT_010000939</name>
</gene>
<dbReference type="OrthoDB" id="361779at2759"/>
<dbReference type="KEGG" id="tot:TOT_010000939"/>
<evidence type="ECO:0000313" key="4">
    <source>
        <dbReference type="EMBL" id="BAM39484.1"/>
    </source>
</evidence>
<feature type="chain" id="PRO_5003778802" evidence="3">
    <location>
        <begin position="22"/>
        <end position="1077"/>
    </location>
</feature>
<evidence type="ECO:0000256" key="2">
    <source>
        <dbReference type="SAM" id="MobiDB-lite"/>
    </source>
</evidence>
<feature type="coiled-coil region" evidence="1">
    <location>
        <begin position="843"/>
        <end position="880"/>
    </location>
</feature>
<dbReference type="EMBL" id="AP011946">
    <property type="protein sequence ID" value="BAM39484.1"/>
    <property type="molecule type" value="Genomic_DNA"/>
</dbReference>
<dbReference type="Proteomes" id="UP000003786">
    <property type="component" value="Chromosome 1"/>
</dbReference>
<feature type="region of interest" description="Disordered" evidence="2">
    <location>
        <begin position="611"/>
        <end position="718"/>
    </location>
</feature>
<dbReference type="GeneID" id="20713783"/>
<name>J4DNS8_THEOR</name>
<dbReference type="RefSeq" id="XP_009689785.1">
    <property type="nucleotide sequence ID" value="XM_009691490.1"/>
</dbReference>
<evidence type="ECO:0000313" key="5">
    <source>
        <dbReference type="Proteomes" id="UP000003786"/>
    </source>
</evidence>
<evidence type="ECO:0000256" key="3">
    <source>
        <dbReference type="SAM" id="SignalP"/>
    </source>
</evidence>
<dbReference type="AlphaFoldDB" id="J4DNS8"/>
<keyword evidence="3" id="KW-0732">Signal</keyword>
<keyword evidence="1" id="KW-0175">Coiled coil</keyword>
<feature type="compositionally biased region" description="Low complexity" evidence="2">
    <location>
        <begin position="635"/>
        <end position="665"/>
    </location>
</feature>
<dbReference type="STRING" id="869250.J4DNS8"/>
<dbReference type="OMA" id="AGKFFHI"/>
<protein>
    <submittedName>
        <fullName evidence="4">Uncharacterized protein</fullName>
    </submittedName>
</protein>
<proteinExistence type="predicted"/>
<dbReference type="eggNOG" id="ENOG502TN5E">
    <property type="taxonomic scope" value="Eukaryota"/>
</dbReference>
<evidence type="ECO:0000256" key="1">
    <source>
        <dbReference type="SAM" id="Coils"/>
    </source>
</evidence>
<feature type="signal peptide" evidence="3">
    <location>
        <begin position="1"/>
        <end position="21"/>
    </location>
</feature>
<accession>J4DNS8</accession>
<dbReference type="VEuPathDB" id="PiroplasmaDB:TOT_010000939"/>
<organism evidence="4 5">
    <name type="scientific">Theileria orientalis strain Shintoku</name>
    <dbReference type="NCBI Taxonomy" id="869250"/>
    <lineage>
        <taxon>Eukaryota</taxon>
        <taxon>Sar</taxon>
        <taxon>Alveolata</taxon>
        <taxon>Apicomplexa</taxon>
        <taxon>Aconoidasida</taxon>
        <taxon>Piroplasmida</taxon>
        <taxon>Theileriidae</taxon>
        <taxon>Theileria</taxon>
    </lineage>
</organism>